<dbReference type="InterPro" id="IPR050445">
    <property type="entry name" value="Bact_polysacc_biosynth/exp"/>
</dbReference>
<dbReference type="PANTHER" id="PTHR32309:SF13">
    <property type="entry name" value="FERRIC ENTEROBACTIN TRANSPORT PROTEIN FEPE"/>
    <property type="match status" value="1"/>
</dbReference>
<dbReference type="InterPro" id="IPR033756">
    <property type="entry name" value="YlxH/NBP35"/>
</dbReference>
<gene>
    <name evidence="4" type="ORF">G7071_07230</name>
</gene>
<keyword evidence="4" id="KW-0808">Transferase</keyword>
<dbReference type="RefSeq" id="WP_166316735.1">
    <property type="nucleotide sequence ID" value="NZ_CP049866.1"/>
</dbReference>
<keyword evidence="5" id="KW-1185">Reference proteome</keyword>
<dbReference type="InterPro" id="IPR005702">
    <property type="entry name" value="Wzc-like_C"/>
</dbReference>
<feature type="region of interest" description="Disordered" evidence="3">
    <location>
        <begin position="210"/>
        <end position="248"/>
    </location>
</feature>
<protein>
    <submittedName>
        <fullName evidence="4">CpsD/CapB family tyrosine-protein kinase</fullName>
    </submittedName>
</protein>
<accession>A0A6G7YEK5</accession>
<dbReference type="EMBL" id="CP049866">
    <property type="protein sequence ID" value="QIK75252.1"/>
    <property type="molecule type" value="Genomic_DNA"/>
</dbReference>
<evidence type="ECO:0000256" key="1">
    <source>
        <dbReference type="ARBA" id="ARBA00022741"/>
    </source>
</evidence>
<dbReference type="GO" id="GO:0005524">
    <property type="term" value="F:ATP binding"/>
    <property type="evidence" value="ECO:0007669"/>
    <property type="project" value="UniProtKB-KW"/>
</dbReference>
<reference evidence="4 5" key="1">
    <citation type="submission" date="2020-03" db="EMBL/GenBank/DDBJ databases">
        <title>Nocardioides sp. nov., isolated from fish.</title>
        <authorList>
            <person name="Hyun D.-W."/>
            <person name="Bae J.-W."/>
        </authorList>
    </citation>
    <scope>NUCLEOTIDE SEQUENCE [LARGE SCALE GENOMIC DNA]</scope>
    <source>
        <strain evidence="4 5">HDW12A</strain>
    </source>
</reference>
<dbReference type="GO" id="GO:0004713">
    <property type="term" value="F:protein tyrosine kinase activity"/>
    <property type="evidence" value="ECO:0007669"/>
    <property type="project" value="TreeGrafter"/>
</dbReference>
<keyword evidence="1" id="KW-0547">Nucleotide-binding</keyword>
<evidence type="ECO:0000313" key="4">
    <source>
        <dbReference type="EMBL" id="QIK75252.1"/>
    </source>
</evidence>
<dbReference type="InterPro" id="IPR027417">
    <property type="entry name" value="P-loop_NTPase"/>
</dbReference>
<dbReference type="Pfam" id="PF10609">
    <property type="entry name" value="ParA"/>
    <property type="match status" value="1"/>
</dbReference>
<feature type="compositionally biased region" description="Basic and acidic residues" evidence="3">
    <location>
        <begin position="219"/>
        <end position="240"/>
    </location>
</feature>
<dbReference type="Gene3D" id="3.40.50.300">
    <property type="entry name" value="P-loop containing nucleotide triphosphate hydrolases"/>
    <property type="match status" value="1"/>
</dbReference>
<dbReference type="AlphaFoldDB" id="A0A6G7YEK5"/>
<dbReference type="NCBIfam" id="TIGR01007">
    <property type="entry name" value="eps_fam"/>
    <property type="match status" value="1"/>
</dbReference>
<dbReference type="KEGG" id="npi:G7071_07230"/>
<evidence type="ECO:0000313" key="5">
    <source>
        <dbReference type="Proteomes" id="UP000502035"/>
    </source>
</evidence>
<evidence type="ECO:0000256" key="2">
    <source>
        <dbReference type="ARBA" id="ARBA00022840"/>
    </source>
</evidence>
<organism evidence="4 5">
    <name type="scientific">Nocardioides piscis</name>
    <dbReference type="NCBI Taxonomy" id="2714938"/>
    <lineage>
        <taxon>Bacteria</taxon>
        <taxon>Bacillati</taxon>
        <taxon>Actinomycetota</taxon>
        <taxon>Actinomycetes</taxon>
        <taxon>Propionibacteriales</taxon>
        <taxon>Nocardioidaceae</taxon>
        <taxon>Nocardioides</taxon>
    </lineage>
</organism>
<evidence type="ECO:0000256" key="3">
    <source>
        <dbReference type="SAM" id="MobiDB-lite"/>
    </source>
</evidence>
<dbReference type="SUPFAM" id="SSF52540">
    <property type="entry name" value="P-loop containing nucleoside triphosphate hydrolases"/>
    <property type="match status" value="1"/>
</dbReference>
<sequence length="248" mass="26402">MLRTNMQYVEIDEDQKVIVMTSALPGEGKSTTAINLALSMALADRSVALVEADLRRPRLAPKLDLDGAVGTTSVLLGKVSLDDALQPYGDSGLQVLLCGPVPPNPSELLQSHAMETLLSDLRARFDLVILDAPPLLPVTDAALLANQADGAVVVVRHKKTTKDQLTHALERLEAVGSKALGIVVNRSPASSSSGGYGYGYGYGYGDALERSGQTGGKRAARETKEEARVRARAEKERRGDVTPTSRRG</sequence>
<dbReference type="PANTHER" id="PTHR32309">
    <property type="entry name" value="TYROSINE-PROTEIN KINASE"/>
    <property type="match status" value="1"/>
</dbReference>
<proteinExistence type="predicted"/>
<dbReference type="Proteomes" id="UP000502035">
    <property type="component" value="Chromosome"/>
</dbReference>
<dbReference type="GO" id="GO:0005886">
    <property type="term" value="C:plasma membrane"/>
    <property type="evidence" value="ECO:0007669"/>
    <property type="project" value="TreeGrafter"/>
</dbReference>
<keyword evidence="4" id="KW-0418">Kinase</keyword>
<dbReference type="CDD" id="cd05387">
    <property type="entry name" value="BY-kinase"/>
    <property type="match status" value="1"/>
</dbReference>
<name>A0A6G7YEK5_9ACTN</name>
<keyword evidence="2" id="KW-0067">ATP-binding</keyword>